<evidence type="ECO:0000313" key="5">
    <source>
        <dbReference type="Proteomes" id="UP001301442"/>
    </source>
</evidence>
<dbReference type="InterPro" id="IPR002059">
    <property type="entry name" value="CSP_DNA-bd"/>
</dbReference>
<dbReference type="InterPro" id="IPR052069">
    <property type="entry name" value="Ca-reg_mRNA-binding_domain"/>
</dbReference>
<reference evidence="4 5" key="1">
    <citation type="submission" date="2023-09" db="EMBL/GenBank/DDBJ databases">
        <authorList>
            <person name="Qi X."/>
        </authorList>
    </citation>
    <scope>NUCLEOTIDE SEQUENCE [LARGE SCALE GENOMIC DNA]</scope>
    <source>
        <strain evidence="4 5">S1-1</strain>
    </source>
</reference>
<name>A0ABZ0GQH2_9GAMM</name>
<feature type="transmembrane region" description="Helical" evidence="2">
    <location>
        <begin position="117"/>
        <end position="136"/>
    </location>
</feature>
<evidence type="ECO:0000256" key="2">
    <source>
        <dbReference type="SAM" id="Phobius"/>
    </source>
</evidence>
<evidence type="ECO:0000313" key="4">
    <source>
        <dbReference type="EMBL" id="WOH38040.1"/>
    </source>
</evidence>
<accession>A0ABZ0GQH2</accession>
<dbReference type="Pfam" id="PF06961">
    <property type="entry name" value="DUF1294"/>
    <property type="match status" value="1"/>
</dbReference>
<dbReference type="PROSITE" id="PS51857">
    <property type="entry name" value="CSD_2"/>
    <property type="match status" value="1"/>
</dbReference>
<proteinExistence type="predicted"/>
<protein>
    <submittedName>
        <fullName evidence="4">Cold shock and DUF1294 domain-containing protein</fullName>
    </submittedName>
</protein>
<dbReference type="PANTHER" id="PTHR12962">
    <property type="entry name" value="CALCIUM-REGULATED HEAT STABLE PROTEIN CRHSP-24-RELATED"/>
    <property type="match status" value="1"/>
</dbReference>
<feature type="domain" description="CSD" evidence="3">
    <location>
        <begin position="2"/>
        <end position="67"/>
    </location>
</feature>
<keyword evidence="5" id="KW-1185">Reference proteome</keyword>
<dbReference type="RefSeq" id="WP_348396814.1">
    <property type="nucleotide sequence ID" value="NZ_CP136600.1"/>
</dbReference>
<dbReference type="SMART" id="SM00357">
    <property type="entry name" value="CSP"/>
    <property type="match status" value="1"/>
</dbReference>
<dbReference type="InterPro" id="IPR012340">
    <property type="entry name" value="NA-bd_OB-fold"/>
</dbReference>
<feature type="transmembrane region" description="Helical" evidence="2">
    <location>
        <begin position="179"/>
        <end position="201"/>
    </location>
</feature>
<keyword evidence="2" id="KW-1133">Transmembrane helix</keyword>
<dbReference type="InterPro" id="IPR011129">
    <property type="entry name" value="CSD"/>
</dbReference>
<keyword evidence="2" id="KW-0472">Membrane</keyword>
<dbReference type="Gene3D" id="2.40.50.140">
    <property type="entry name" value="Nucleic acid-binding proteins"/>
    <property type="match status" value="1"/>
</dbReference>
<dbReference type="Proteomes" id="UP001301442">
    <property type="component" value="Chromosome"/>
</dbReference>
<feature type="transmembrane region" description="Helical" evidence="2">
    <location>
        <begin position="91"/>
        <end position="111"/>
    </location>
</feature>
<sequence length="212" mass="24536">MRVKGTLTKWDDDKGFGFIKPLTPGKDVFVHINSFQTKSKRPILNQLVTYTLIKDQQGRLCAQQATHAGERLNKLTEKYSKPRRKSKNETSMGISLYVVCLFLTTLAWLVLSGKVSFHFFAGYVLLSLVTVMFYGWDKRSAQTGRWRIPESTLHLLALIGGWPGAVWAQQRFRHKSKKLSFRIQLWLMIFTNISAFSWFFIPQTSDFIKSMF</sequence>
<keyword evidence="1" id="KW-0597">Phosphoprotein</keyword>
<dbReference type="EMBL" id="CP136600">
    <property type="protein sequence ID" value="WOH38040.1"/>
    <property type="molecule type" value="Genomic_DNA"/>
</dbReference>
<keyword evidence="2" id="KW-0812">Transmembrane</keyword>
<organism evidence="4 5">
    <name type="scientific">Thalassotalea fonticola</name>
    <dbReference type="NCBI Taxonomy" id="3065649"/>
    <lineage>
        <taxon>Bacteria</taxon>
        <taxon>Pseudomonadati</taxon>
        <taxon>Pseudomonadota</taxon>
        <taxon>Gammaproteobacteria</taxon>
        <taxon>Alteromonadales</taxon>
        <taxon>Colwelliaceae</taxon>
        <taxon>Thalassotalea</taxon>
    </lineage>
</organism>
<gene>
    <name evidence="4" type="ORF">RI844_02045</name>
</gene>
<dbReference type="Pfam" id="PF00313">
    <property type="entry name" value="CSD"/>
    <property type="match status" value="1"/>
</dbReference>
<dbReference type="InterPro" id="IPR010718">
    <property type="entry name" value="DUF1294"/>
</dbReference>
<evidence type="ECO:0000259" key="3">
    <source>
        <dbReference type="PROSITE" id="PS51857"/>
    </source>
</evidence>
<evidence type="ECO:0000256" key="1">
    <source>
        <dbReference type="ARBA" id="ARBA00022553"/>
    </source>
</evidence>
<dbReference type="PANTHER" id="PTHR12962:SF1">
    <property type="entry name" value="COLD SHOCK DOMAIN-CONTAINING PROTEIN CG9705"/>
    <property type="match status" value="1"/>
</dbReference>
<dbReference type="CDD" id="cd04458">
    <property type="entry name" value="CSP_CDS"/>
    <property type="match status" value="1"/>
</dbReference>
<dbReference type="SUPFAM" id="SSF50249">
    <property type="entry name" value="Nucleic acid-binding proteins"/>
    <property type="match status" value="1"/>
</dbReference>